<reference evidence="6" key="3">
    <citation type="submission" date="2025-09" db="UniProtKB">
        <authorList>
            <consortium name="Ensembl"/>
        </authorList>
    </citation>
    <scope>IDENTIFICATION</scope>
</reference>
<dbReference type="PROSITE" id="PS50017">
    <property type="entry name" value="DEATH_DOMAIN"/>
    <property type="match status" value="1"/>
</dbReference>
<reference evidence="6" key="2">
    <citation type="submission" date="2025-08" db="UniProtKB">
        <authorList>
            <consortium name="Ensembl"/>
        </authorList>
    </citation>
    <scope>IDENTIFICATION</scope>
</reference>
<dbReference type="GO" id="GO:0007165">
    <property type="term" value="P:signal transduction"/>
    <property type="evidence" value="ECO:0007669"/>
    <property type="project" value="InterPro"/>
</dbReference>
<comment type="subcellular location">
    <subcellularLocation>
        <location evidence="1">Cytoplasm</location>
        <location evidence="1">Cytosol</location>
    </subcellularLocation>
</comment>
<evidence type="ECO:0000259" key="4">
    <source>
        <dbReference type="PROSITE" id="PS50017"/>
    </source>
</evidence>
<reference evidence="6 7" key="1">
    <citation type="submission" date="2020-06" db="EMBL/GenBank/DDBJ databases">
        <authorList>
            <consortium name="Wellcome Sanger Institute Data Sharing"/>
        </authorList>
    </citation>
    <scope>NUCLEOTIDE SEQUENCE [LARGE SCALE GENOMIC DNA]</scope>
</reference>
<dbReference type="InterPro" id="IPR025307">
    <property type="entry name" value="FIIND_dom"/>
</dbReference>
<dbReference type="GO" id="GO:0005829">
    <property type="term" value="C:cytosol"/>
    <property type="evidence" value="ECO:0007669"/>
    <property type="project" value="UniProtKB-SubCell"/>
</dbReference>
<dbReference type="GO" id="GO:0006406">
    <property type="term" value="P:mRNA export from nucleus"/>
    <property type="evidence" value="ECO:0007669"/>
    <property type="project" value="TreeGrafter"/>
</dbReference>
<evidence type="ECO:0000256" key="1">
    <source>
        <dbReference type="ARBA" id="ARBA00004514"/>
    </source>
</evidence>
<evidence type="ECO:0000313" key="7">
    <source>
        <dbReference type="Proteomes" id="UP000694580"/>
    </source>
</evidence>
<evidence type="ECO:0000256" key="2">
    <source>
        <dbReference type="ARBA" id="ARBA00022490"/>
    </source>
</evidence>
<dbReference type="InterPro" id="IPR000488">
    <property type="entry name" value="Death_dom"/>
</dbReference>
<dbReference type="Gene3D" id="1.10.533.10">
    <property type="entry name" value="Death Domain, Fas"/>
    <property type="match status" value="1"/>
</dbReference>
<dbReference type="CDD" id="cd01670">
    <property type="entry name" value="Death"/>
    <property type="match status" value="1"/>
</dbReference>
<dbReference type="GeneTree" id="ENSGT00650000094113"/>
<protein>
    <recommendedName>
        <fullName evidence="8">FIIND domain-containing protein</fullName>
    </recommendedName>
</protein>
<keyword evidence="7" id="KW-1185">Reference proteome</keyword>
<dbReference type="InterPro" id="IPR011029">
    <property type="entry name" value="DEATH-like_dom_sf"/>
</dbReference>
<dbReference type="PANTHER" id="PTHR13265">
    <property type="entry name" value="THO COMPLEX SUBUNIT 1"/>
    <property type="match status" value="1"/>
</dbReference>
<dbReference type="Proteomes" id="UP000694580">
    <property type="component" value="Chromosome 19"/>
</dbReference>
<evidence type="ECO:0000259" key="5">
    <source>
        <dbReference type="PROSITE" id="PS51830"/>
    </source>
</evidence>
<evidence type="ECO:0000313" key="6">
    <source>
        <dbReference type="Ensembl" id="ENSDCDP00010050068.1"/>
    </source>
</evidence>
<feature type="region of interest" description="Disordered" evidence="3">
    <location>
        <begin position="258"/>
        <end position="298"/>
    </location>
</feature>
<dbReference type="Ensembl" id="ENSDCDT00010060486.1">
    <property type="protein sequence ID" value="ENSDCDP00010050068.1"/>
    <property type="gene ID" value="ENSDCDG00010029790.1"/>
</dbReference>
<proteinExistence type="predicted"/>
<dbReference type="Pfam" id="PF00531">
    <property type="entry name" value="Death"/>
    <property type="match status" value="1"/>
</dbReference>
<evidence type="ECO:0000256" key="3">
    <source>
        <dbReference type="SAM" id="MobiDB-lite"/>
    </source>
</evidence>
<dbReference type="GO" id="GO:0000445">
    <property type="term" value="C:THO complex part of transcription export complex"/>
    <property type="evidence" value="ECO:0007669"/>
    <property type="project" value="TreeGrafter"/>
</dbReference>
<accession>A0AAY4DXE7</accession>
<dbReference type="Pfam" id="PF13553">
    <property type="entry name" value="FIIND"/>
    <property type="match status" value="1"/>
</dbReference>
<dbReference type="SUPFAM" id="SSF47986">
    <property type="entry name" value="DEATH domain"/>
    <property type="match status" value="1"/>
</dbReference>
<dbReference type="FunFam" id="1.10.533.10:FF:000088">
    <property type="entry name" value="P53-induced death domain protein 1"/>
    <property type="match status" value="1"/>
</dbReference>
<dbReference type="Pfam" id="PF23679">
    <property type="entry name" value="UPA-FIIND"/>
    <property type="match status" value="1"/>
</dbReference>
<dbReference type="PANTHER" id="PTHR13265:SF1">
    <property type="entry name" value="CASPASE RECRUITMENT DOMAIN-CONTAINING PROTEIN 8"/>
    <property type="match status" value="1"/>
</dbReference>
<dbReference type="PROSITE" id="PS51830">
    <property type="entry name" value="FIIND"/>
    <property type="match status" value="1"/>
</dbReference>
<keyword evidence="2" id="KW-0963">Cytoplasm</keyword>
<dbReference type="AlphaFoldDB" id="A0AAY4DXE7"/>
<name>A0AAY4DXE7_9TELE</name>
<feature type="compositionally biased region" description="Basic and acidic residues" evidence="3">
    <location>
        <begin position="282"/>
        <end position="298"/>
    </location>
</feature>
<sequence>MSRGRLQLVVEDEGTYECSVTGLVFEVSQGVQIKYCLLSWSKFGAYLKDEWKFAGPIFDVDCDPAILKSIQFPHSLCLADQDDDMVFSVLHMKNSKPVIEPSVEHSGSHIKWSVSSLSPVGPIVQTNRQVGHHGVVLVFKEVDQQASYSFRVYLAPNNDSDIKDIMKEVRSSKKKYMKMEKPPTCQRLLEESKKYRLTSDPEGDITPVNFQFTLHVVKLKGYFEAFFEQPPPFKLSLIEVESDQVVWSATIREGDCVDNGSEKTKRRIERKRNSTSTSEEEANGKRSRWDDESDGIRTDKCPKVTNEQLMEVAKCMGKEWKQVAISYLGLDLKELEKIEVGDEELTMQKFRMLDLWRQRRSKGDAGVAELYTCLNKDDVPNEVRDALEDMMNGDSSK</sequence>
<evidence type="ECO:0008006" key="8">
    <source>
        <dbReference type="Google" id="ProtNLM"/>
    </source>
</evidence>
<feature type="domain" description="Death" evidence="4">
    <location>
        <begin position="328"/>
        <end position="390"/>
    </location>
</feature>
<feature type="domain" description="FIIND" evidence="5">
    <location>
        <begin position="1"/>
        <end position="265"/>
    </location>
</feature>
<dbReference type="InterPro" id="IPR021861">
    <property type="entry name" value="THO_THOC1"/>
</dbReference>
<organism evidence="6 7">
    <name type="scientific">Denticeps clupeoides</name>
    <name type="common">denticle herring</name>
    <dbReference type="NCBI Taxonomy" id="299321"/>
    <lineage>
        <taxon>Eukaryota</taxon>
        <taxon>Metazoa</taxon>
        <taxon>Chordata</taxon>
        <taxon>Craniata</taxon>
        <taxon>Vertebrata</taxon>
        <taxon>Euteleostomi</taxon>
        <taxon>Actinopterygii</taxon>
        <taxon>Neopterygii</taxon>
        <taxon>Teleostei</taxon>
        <taxon>Clupei</taxon>
        <taxon>Clupeiformes</taxon>
        <taxon>Denticipitoidei</taxon>
        <taxon>Denticipitidae</taxon>
        <taxon>Denticeps</taxon>
    </lineage>
</organism>